<keyword evidence="3" id="KW-1185">Reference proteome</keyword>
<feature type="compositionally biased region" description="Low complexity" evidence="1">
    <location>
        <begin position="655"/>
        <end position="678"/>
    </location>
</feature>
<feature type="compositionally biased region" description="Polar residues" evidence="1">
    <location>
        <begin position="580"/>
        <end position="590"/>
    </location>
</feature>
<feature type="compositionally biased region" description="Low complexity" evidence="1">
    <location>
        <begin position="1"/>
        <end position="39"/>
    </location>
</feature>
<feature type="compositionally biased region" description="Polar residues" evidence="1">
    <location>
        <begin position="211"/>
        <end position="259"/>
    </location>
</feature>
<feature type="compositionally biased region" description="Pro residues" evidence="1">
    <location>
        <begin position="343"/>
        <end position="355"/>
    </location>
</feature>
<dbReference type="AlphaFoldDB" id="A0A9W8CTK5"/>
<organism evidence="2 3">
    <name type="scientific">Coemansia erecta</name>
    <dbReference type="NCBI Taxonomy" id="147472"/>
    <lineage>
        <taxon>Eukaryota</taxon>
        <taxon>Fungi</taxon>
        <taxon>Fungi incertae sedis</taxon>
        <taxon>Zoopagomycota</taxon>
        <taxon>Kickxellomycotina</taxon>
        <taxon>Kickxellomycetes</taxon>
        <taxon>Kickxellales</taxon>
        <taxon>Kickxellaceae</taxon>
        <taxon>Coemansia</taxon>
    </lineage>
</organism>
<sequence length="706" mass="75721">MRRSSTSNSRSNTAWSLSSSSSSSSPSASATTTARTGSALKRSASVRQQSRKPPSSTIWSDISFALTPPNASSARNTSDTRGFPASAGPLKKKTRSTVERRESHLLIPSSDSGDEVECIPTLTRSASVSRKPRYTKLASIPIVLDDPDDDDDDDFVQVSTASRRNSSQPGSSKWTTSTRVYLDDSDDGVEIVPSKRQAVSRTISPARTPAQTLGNMFLPSSPQLLRPNSPTIRRHNSQSSQPVMLVDSTQATQPMSHTASRPRYPIPSPPTENSSSIGGSTLVGSSYSRHELGRSFSNRSNSTASFKAADILPLAAAAEEGGDKVDAIPETPRMSQRELMMPSSPPNIPSLPPPAANTGQTKQQQQQQSSVRDHTISRLPADIQKYLRADLASDPISEFGTPSTSPSTSNRTAAPRFAGRNKLQAPSIESDNSAAQESGVQSDELPGITQWYHDGLSKCDDEDSQEFLQSENLLGVDAASHEREGMDMSESQQEYSHESESILIEDDDDADEDEDESVGGNASRDGGTEDGYSSPLEGFWDLRDASVGNTQDREMYVNQFAPSKLQVARRQRKKDKMSAIQASLNSSSEADASELGQFQPASSLAAGPSGRSQRGRGAARAARPAKRARGSAARSSRGGKRTKGRRSTAIRPMVSSRSRASSSRPPAATAAATPTASAHYNHYKNEPVLDMAVSMNWEGGGMSRFG</sequence>
<feature type="region of interest" description="Disordered" evidence="1">
    <location>
        <begin position="211"/>
        <end position="285"/>
    </location>
</feature>
<proteinExistence type="predicted"/>
<feature type="compositionally biased region" description="Basic residues" evidence="1">
    <location>
        <begin position="637"/>
        <end position="648"/>
    </location>
</feature>
<feature type="compositionally biased region" description="Polar residues" evidence="1">
    <location>
        <begin position="271"/>
        <end position="285"/>
    </location>
</feature>
<feature type="compositionally biased region" description="Polar residues" evidence="1">
    <location>
        <begin position="45"/>
        <end position="60"/>
    </location>
</feature>
<feature type="compositionally biased region" description="Acidic residues" evidence="1">
    <location>
        <begin position="145"/>
        <end position="155"/>
    </location>
</feature>
<comment type="caution">
    <text evidence="2">The sequence shown here is derived from an EMBL/GenBank/DDBJ whole genome shotgun (WGS) entry which is preliminary data.</text>
</comment>
<gene>
    <name evidence="2" type="ORF">LPJ53_000076</name>
</gene>
<feature type="compositionally biased region" description="Polar residues" evidence="1">
    <location>
        <begin position="427"/>
        <end position="441"/>
    </location>
</feature>
<feature type="region of interest" description="Disordered" evidence="1">
    <location>
        <begin position="337"/>
        <end position="376"/>
    </location>
</feature>
<feature type="region of interest" description="Disordered" evidence="1">
    <location>
        <begin position="394"/>
        <end position="680"/>
    </location>
</feature>
<feature type="region of interest" description="Disordered" evidence="1">
    <location>
        <begin position="1"/>
        <end position="116"/>
    </location>
</feature>
<evidence type="ECO:0000313" key="3">
    <source>
        <dbReference type="Proteomes" id="UP001149813"/>
    </source>
</evidence>
<dbReference type="OrthoDB" id="5574194at2759"/>
<evidence type="ECO:0000256" key="1">
    <source>
        <dbReference type="SAM" id="MobiDB-lite"/>
    </source>
</evidence>
<feature type="region of interest" description="Disordered" evidence="1">
    <location>
        <begin position="144"/>
        <end position="177"/>
    </location>
</feature>
<evidence type="ECO:0000313" key="2">
    <source>
        <dbReference type="EMBL" id="KAJ1725815.1"/>
    </source>
</evidence>
<dbReference type="EMBL" id="JANBOJ010000001">
    <property type="protein sequence ID" value="KAJ1725815.1"/>
    <property type="molecule type" value="Genomic_DNA"/>
</dbReference>
<feature type="compositionally biased region" description="Acidic residues" evidence="1">
    <location>
        <begin position="503"/>
        <end position="517"/>
    </location>
</feature>
<feature type="compositionally biased region" description="Low complexity" evidence="1">
    <location>
        <begin position="605"/>
        <end position="622"/>
    </location>
</feature>
<dbReference type="Proteomes" id="UP001149813">
    <property type="component" value="Unassembled WGS sequence"/>
</dbReference>
<name>A0A9W8CTK5_9FUNG</name>
<feature type="compositionally biased region" description="Polar residues" evidence="1">
    <location>
        <begin position="69"/>
        <end position="80"/>
    </location>
</feature>
<protein>
    <submittedName>
        <fullName evidence="2">Uncharacterized protein</fullName>
    </submittedName>
</protein>
<reference evidence="2" key="1">
    <citation type="submission" date="2022-07" db="EMBL/GenBank/DDBJ databases">
        <title>Phylogenomic reconstructions and comparative analyses of Kickxellomycotina fungi.</title>
        <authorList>
            <person name="Reynolds N.K."/>
            <person name="Stajich J.E."/>
            <person name="Barry K."/>
            <person name="Grigoriev I.V."/>
            <person name="Crous P."/>
            <person name="Smith M.E."/>
        </authorList>
    </citation>
    <scope>NUCLEOTIDE SEQUENCE</scope>
    <source>
        <strain evidence="2">NBRC 32514</strain>
    </source>
</reference>
<feature type="compositionally biased region" description="Polar residues" evidence="1">
    <location>
        <begin position="157"/>
        <end position="177"/>
    </location>
</feature>
<accession>A0A9W8CTK5</accession>